<protein>
    <submittedName>
        <fullName evidence="2">Uncharacterized protein</fullName>
    </submittedName>
</protein>
<proteinExistence type="predicted"/>
<feature type="compositionally biased region" description="Low complexity" evidence="1">
    <location>
        <begin position="24"/>
        <end position="40"/>
    </location>
</feature>
<keyword evidence="3" id="KW-1185">Reference proteome</keyword>
<name>A0A401Z1A0_9ACTN</name>
<sequence>MRNRNSASTPRVWAVLGSQRSQTSGSSAGKSAVVAPTMAW</sequence>
<feature type="region of interest" description="Disordered" evidence="1">
    <location>
        <begin position="1"/>
        <end position="40"/>
    </location>
</feature>
<accession>A0A401Z1A0</accession>
<dbReference type="AlphaFoldDB" id="A0A401Z1A0"/>
<reference evidence="2 3" key="1">
    <citation type="submission" date="2018-12" db="EMBL/GenBank/DDBJ databases">
        <title>Draft genome sequence of Embleya hyalina NBRC 13850T.</title>
        <authorList>
            <person name="Komaki H."/>
            <person name="Hosoyama A."/>
            <person name="Kimura A."/>
            <person name="Ichikawa N."/>
            <person name="Tamura T."/>
        </authorList>
    </citation>
    <scope>NUCLEOTIDE SEQUENCE [LARGE SCALE GENOMIC DNA]</scope>
    <source>
        <strain evidence="2 3">NBRC 13850</strain>
    </source>
</reference>
<organism evidence="2 3">
    <name type="scientific">Embleya hyalina</name>
    <dbReference type="NCBI Taxonomy" id="516124"/>
    <lineage>
        <taxon>Bacteria</taxon>
        <taxon>Bacillati</taxon>
        <taxon>Actinomycetota</taxon>
        <taxon>Actinomycetes</taxon>
        <taxon>Kitasatosporales</taxon>
        <taxon>Streptomycetaceae</taxon>
        <taxon>Embleya</taxon>
    </lineage>
</organism>
<comment type="caution">
    <text evidence="2">The sequence shown here is derived from an EMBL/GenBank/DDBJ whole genome shotgun (WGS) entry which is preliminary data.</text>
</comment>
<evidence type="ECO:0000256" key="1">
    <source>
        <dbReference type="SAM" id="MobiDB-lite"/>
    </source>
</evidence>
<evidence type="ECO:0000313" key="3">
    <source>
        <dbReference type="Proteomes" id="UP000286931"/>
    </source>
</evidence>
<dbReference type="EMBL" id="BIFH01000041">
    <property type="protein sequence ID" value="GCE00670.1"/>
    <property type="molecule type" value="Genomic_DNA"/>
</dbReference>
<gene>
    <name evidence="2" type="ORF">EHYA_08396</name>
</gene>
<dbReference type="Proteomes" id="UP000286931">
    <property type="component" value="Unassembled WGS sequence"/>
</dbReference>
<evidence type="ECO:0000313" key="2">
    <source>
        <dbReference type="EMBL" id="GCE00670.1"/>
    </source>
</evidence>